<name>A0A6D2IBB3_9BRAS</name>
<comment type="caution">
    <text evidence="2">The sequence shown here is derived from an EMBL/GenBank/DDBJ whole genome shotgun (WGS) entry which is preliminary data.</text>
</comment>
<dbReference type="EMBL" id="CACVBM020001047">
    <property type="protein sequence ID" value="CAA7025992.1"/>
    <property type="molecule type" value="Genomic_DNA"/>
</dbReference>
<evidence type="ECO:0000313" key="2">
    <source>
        <dbReference type="EMBL" id="CAA7025992.1"/>
    </source>
</evidence>
<dbReference type="Proteomes" id="UP000467841">
    <property type="component" value="Unassembled WGS sequence"/>
</dbReference>
<proteinExistence type="predicted"/>
<sequence length="122" mass="14558">MGRLPFHLRDPTPSRRLMLRRWRSIRHPIFHVLPWKPPPIYLRDIPWNISYKPNYPQEPEKLSSDDATTTSISMPDQSTSSIATSSSDQVEKNKDKKKKKKKKKMKKKKKKTMLRRFLRLCV</sequence>
<feature type="compositionally biased region" description="Basic residues" evidence="1">
    <location>
        <begin position="95"/>
        <end position="114"/>
    </location>
</feature>
<feature type="compositionally biased region" description="Polar residues" evidence="1">
    <location>
        <begin position="65"/>
        <end position="77"/>
    </location>
</feature>
<accession>A0A6D2IBB3</accession>
<evidence type="ECO:0000313" key="3">
    <source>
        <dbReference type="Proteomes" id="UP000467841"/>
    </source>
</evidence>
<feature type="compositionally biased region" description="Low complexity" evidence="1">
    <location>
        <begin position="78"/>
        <end position="87"/>
    </location>
</feature>
<evidence type="ECO:0000256" key="1">
    <source>
        <dbReference type="SAM" id="MobiDB-lite"/>
    </source>
</evidence>
<keyword evidence="3" id="KW-1185">Reference proteome</keyword>
<organism evidence="2 3">
    <name type="scientific">Microthlaspi erraticum</name>
    <dbReference type="NCBI Taxonomy" id="1685480"/>
    <lineage>
        <taxon>Eukaryota</taxon>
        <taxon>Viridiplantae</taxon>
        <taxon>Streptophyta</taxon>
        <taxon>Embryophyta</taxon>
        <taxon>Tracheophyta</taxon>
        <taxon>Spermatophyta</taxon>
        <taxon>Magnoliopsida</taxon>
        <taxon>eudicotyledons</taxon>
        <taxon>Gunneridae</taxon>
        <taxon>Pentapetalae</taxon>
        <taxon>rosids</taxon>
        <taxon>malvids</taxon>
        <taxon>Brassicales</taxon>
        <taxon>Brassicaceae</taxon>
        <taxon>Coluteocarpeae</taxon>
        <taxon>Microthlaspi</taxon>
    </lineage>
</organism>
<dbReference type="AlphaFoldDB" id="A0A6D2IBB3"/>
<gene>
    <name evidence="2" type="ORF">MERR_LOCUS13227</name>
</gene>
<reference evidence="2" key="1">
    <citation type="submission" date="2020-01" db="EMBL/GenBank/DDBJ databases">
        <authorList>
            <person name="Mishra B."/>
        </authorList>
    </citation>
    <scope>NUCLEOTIDE SEQUENCE [LARGE SCALE GENOMIC DNA]</scope>
</reference>
<feature type="region of interest" description="Disordered" evidence="1">
    <location>
        <begin position="56"/>
        <end position="114"/>
    </location>
</feature>
<protein>
    <submittedName>
        <fullName evidence="2">Uncharacterized protein</fullName>
    </submittedName>
</protein>